<protein>
    <submittedName>
        <fullName evidence="1">Uncharacterized protein</fullName>
    </submittedName>
</protein>
<sequence>MPASILLLTATTPRFMGAVAVSAEEGANQGRAIVSTKAFPGLCAVGEQMEREWRTCEFVHLEDLLDFDCVLLLLRGRNDASRAAHFLKRAGELPEYKHFVGKLGSVFFVPGAEPIDLEDRRKELASEMMKLGFLTAELPHSIVADNEVATPALTSLADCMLFPSKVACCRLLSVSIEWEREFRSPAIRRHECAMSGQ</sequence>
<evidence type="ECO:0000313" key="2">
    <source>
        <dbReference type="Proteomes" id="UP000004038"/>
    </source>
</evidence>
<dbReference type="AlphaFoldDB" id="H0G7C6"/>
<organism evidence="1 2">
    <name type="scientific">Sinorhizobium meliloti CCNWSX0020</name>
    <dbReference type="NCBI Taxonomy" id="1107881"/>
    <lineage>
        <taxon>Bacteria</taxon>
        <taxon>Pseudomonadati</taxon>
        <taxon>Pseudomonadota</taxon>
        <taxon>Alphaproteobacteria</taxon>
        <taxon>Hyphomicrobiales</taxon>
        <taxon>Rhizobiaceae</taxon>
        <taxon>Sinorhizobium/Ensifer group</taxon>
        <taxon>Sinorhizobium</taxon>
    </lineage>
</organism>
<evidence type="ECO:0000313" key="1">
    <source>
        <dbReference type="EMBL" id="EHK74767.1"/>
    </source>
</evidence>
<dbReference type="EMBL" id="AGVV01000077">
    <property type="protein sequence ID" value="EHK74767.1"/>
    <property type="molecule type" value="Genomic_DNA"/>
</dbReference>
<proteinExistence type="predicted"/>
<dbReference type="Proteomes" id="UP000004038">
    <property type="component" value="Unassembled WGS sequence"/>
</dbReference>
<accession>H0G7C6</accession>
<gene>
    <name evidence="1" type="ORF">SM0020_27041</name>
</gene>
<dbReference type="RefSeq" id="WP_003534260.1">
    <property type="nucleotide sequence ID" value="NZ_AGVV01000077.1"/>
</dbReference>
<reference evidence="1 2" key="1">
    <citation type="journal article" date="2012" name="J. Bacteriol.">
        <title>Draft Genome Sequence of Sinorhizobium meliloti CCNWSX0020, a Nitrogen-Fixing Symbiont with Copper Tolerance Capability Isolated from Lead-Zinc Mine Tailings.</title>
        <authorList>
            <person name="Li Z."/>
            <person name="Ma Z."/>
            <person name="Hao X."/>
            <person name="Wei G."/>
        </authorList>
    </citation>
    <scope>NUCLEOTIDE SEQUENCE [LARGE SCALE GENOMIC DNA]</scope>
    <source>
        <strain evidence="1 2">CCNWSX0020</strain>
    </source>
</reference>
<name>H0G7C6_RHIML</name>